<dbReference type="EMBL" id="MPTB01000105">
    <property type="protein sequence ID" value="OMD34962.1"/>
    <property type="molecule type" value="Genomic_DNA"/>
</dbReference>
<evidence type="ECO:0000313" key="1">
    <source>
        <dbReference type="EMBL" id="OMD34962.1"/>
    </source>
</evidence>
<keyword evidence="2" id="KW-1185">Reference proteome</keyword>
<protein>
    <submittedName>
        <fullName evidence="1">Uncharacterized protein</fullName>
    </submittedName>
</protein>
<gene>
    <name evidence="1" type="ORF">BSK56_33370</name>
</gene>
<proteinExistence type="predicted"/>
<reference evidence="1 2" key="1">
    <citation type="submission" date="2016-10" db="EMBL/GenBank/DDBJ databases">
        <title>Paenibacillus species isolates.</title>
        <authorList>
            <person name="Beno S.M."/>
        </authorList>
    </citation>
    <scope>NUCLEOTIDE SEQUENCE [LARGE SCALE GENOMIC DNA]</scope>
    <source>
        <strain evidence="1 2">FSL H7-0744</strain>
    </source>
</reference>
<comment type="caution">
    <text evidence="1">The sequence shown here is derived from an EMBL/GenBank/DDBJ whole genome shotgun (WGS) entry which is preliminary data.</text>
</comment>
<organism evidence="1 2">
    <name type="scientific">Paenibacillus borealis</name>
    <dbReference type="NCBI Taxonomy" id="160799"/>
    <lineage>
        <taxon>Bacteria</taxon>
        <taxon>Bacillati</taxon>
        <taxon>Bacillota</taxon>
        <taxon>Bacilli</taxon>
        <taxon>Bacillales</taxon>
        <taxon>Paenibacillaceae</taxon>
        <taxon>Paenibacillus</taxon>
    </lineage>
</organism>
<sequence length="93" mass="10365">MHEAFERIQILWQAEGMSLEFAVAELGYRIFNISEPSEQGRADVGTRPGYFGIRQAHFTGDGKGAFRILCCSQSGREVVGNIHLIKLVLRLAV</sequence>
<accession>A0ABX3GRK2</accession>
<name>A0ABX3GRK2_PAEBO</name>
<dbReference type="Proteomes" id="UP000187412">
    <property type="component" value="Unassembled WGS sequence"/>
</dbReference>
<evidence type="ECO:0000313" key="2">
    <source>
        <dbReference type="Proteomes" id="UP000187412"/>
    </source>
</evidence>